<comment type="similarity">
    <text evidence="2">Belongs to the organic radical-activating enzymes family.</text>
</comment>
<comment type="cofactor">
    <cofactor evidence="1">
        <name>[4Fe-4S] cluster</name>
        <dbReference type="ChEBI" id="CHEBI:49883"/>
    </cofactor>
</comment>
<dbReference type="PIRSF" id="PIRSF000371">
    <property type="entry name" value="PFL_act_enz"/>
    <property type="match status" value="1"/>
</dbReference>
<dbReference type="Proteomes" id="UP000030635">
    <property type="component" value="Chromosome"/>
</dbReference>
<dbReference type="InterPro" id="IPR007197">
    <property type="entry name" value="rSAM"/>
</dbReference>
<dbReference type="SUPFAM" id="SSF54862">
    <property type="entry name" value="4Fe-4S ferredoxins"/>
    <property type="match status" value="1"/>
</dbReference>
<dbReference type="InterPro" id="IPR034457">
    <property type="entry name" value="Organic_radical-activating"/>
</dbReference>
<evidence type="ECO:0000259" key="11">
    <source>
        <dbReference type="PROSITE" id="PS51918"/>
    </source>
</evidence>
<evidence type="ECO:0000313" key="12">
    <source>
        <dbReference type="EMBL" id="AIY83900.1"/>
    </source>
</evidence>
<gene>
    <name evidence="12" type="ORF">U729_2402</name>
</gene>
<dbReference type="AlphaFoldDB" id="A0A0A7FYA8"/>
<keyword evidence="8" id="KW-0411">Iron-sulfur</keyword>
<keyword evidence="6" id="KW-0560">Oxidoreductase</keyword>
<reference evidence="12 13" key="1">
    <citation type="journal article" date="2015" name="Infect. Genet. Evol.">
        <title>Genomic sequences of six botulinum neurotoxin-producing strains representing three clostridial species illustrate the mobility and diversity of botulinum neurotoxin genes.</title>
        <authorList>
            <person name="Smith T.J."/>
            <person name="Hill K.K."/>
            <person name="Xie G."/>
            <person name="Foley B.T."/>
            <person name="Williamson C.H."/>
            <person name="Foster J.T."/>
            <person name="Johnson S.L."/>
            <person name="Chertkov O."/>
            <person name="Teshima H."/>
            <person name="Gibbons H.S."/>
            <person name="Johnsky L.A."/>
            <person name="Karavis M.A."/>
            <person name="Smith L.A."/>
        </authorList>
    </citation>
    <scope>NUCLEOTIDE SEQUENCE [LARGE SCALE GENOMIC DNA]</scope>
    <source>
        <strain evidence="12">Sullivan</strain>
    </source>
</reference>
<feature type="domain" description="Radical SAM core" evidence="11">
    <location>
        <begin position="16"/>
        <end position="296"/>
    </location>
</feature>
<dbReference type="PANTHER" id="PTHR30352">
    <property type="entry name" value="PYRUVATE FORMATE-LYASE-ACTIVATING ENZYME"/>
    <property type="match status" value="1"/>
</dbReference>
<proteinExistence type="inferred from homology"/>
<accession>A0A0A7FYA8</accession>
<dbReference type="PANTHER" id="PTHR30352:SF4">
    <property type="entry name" value="PYRUVATE FORMATE-LYASE 2-ACTIVATING ENZYME"/>
    <property type="match status" value="1"/>
</dbReference>
<keyword evidence="7" id="KW-0408">Iron</keyword>
<organism evidence="12 13">
    <name type="scientific">Clostridium baratii str. Sullivan</name>
    <dbReference type="NCBI Taxonomy" id="1415775"/>
    <lineage>
        <taxon>Bacteria</taxon>
        <taxon>Bacillati</taxon>
        <taxon>Bacillota</taxon>
        <taxon>Clostridia</taxon>
        <taxon>Eubacteriales</taxon>
        <taxon>Clostridiaceae</taxon>
        <taxon>Clostridium</taxon>
    </lineage>
</organism>
<dbReference type="OrthoDB" id="9782387at2"/>
<name>A0A0A7FYA8_9CLOT</name>
<dbReference type="PROSITE" id="PS00198">
    <property type="entry name" value="4FE4S_FER_1"/>
    <property type="match status" value="1"/>
</dbReference>
<dbReference type="GO" id="GO:0051539">
    <property type="term" value="F:4 iron, 4 sulfur cluster binding"/>
    <property type="evidence" value="ECO:0007669"/>
    <property type="project" value="UniProtKB-KW"/>
</dbReference>
<evidence type="ECO:0000259" key="10">
    <source>
        <dbReference type="PROSITE" id="PS51379"/>
    </source>
</evidence>
<dbReference type="InterPro" id="IPR013785">
    <property type="entry name" value="Aldolase_TIM"/>
</dbReference>
<evidence type="ECO:0000256" key="6">
    <source>
        <dbReference type="ARBA" id="ARBA00023002"/>
    </source>
</evidence>
<feature type="domain" description="4Fe-4S ferredoxin-type" evidence="10">
    <location>
        <begin position="76"/>
        <end position="105"/>
    </location>
</feature>
<evidence type="ECO:0000256" key="8">
    <source>
        <dbReference type="ARBA" id="ARBA00023014"/>
    </source>
</evidence>
<feature type="domain" description="4Fe-4S ferredoxin-type" evidence="10">
    <location>
        <begin position="47"/>
        <end position="75"/>
    </location>
</feature>
<dbReference type="Pfam" id="PF00037">
    <property type="entry name" value="Fer4"/>
    <property type="match status" value="2"/>
</dbReference>
<dbReference type="SUPFAM" id="SSF102114">
    <property type="entry name" value="Radical SAM enzymes"/>
    <property type="match status" value="1"/>
</dbReference>
<evidence type="ECO:0000256" key="9">
    <source>
        <dbReference type="ARBA" id="ARBA00047365"/>
    </source>
</evidence>
<dbReference type="InterPro" id="IPR017900">
    <property type="entry name" value="4Fe4S_Fe_S_CS"/>
</dbReference>
<keyword evidence="5" id="KW-0479">Metal-binding</keyword>
<evidence type="ECO:0000256" key="5">
    <source>
        <dbReference type="ARBA" id="ARBA00022723"/>
    </source>
</evidence>
<evidence type="ECO:0000313" key="13">
    <source>
        <dbReference type="Proteomes" id="UP000030635"/>
    </source>
</evidence>
<evidence type="ECO:0000256" key="2">
    <source>
        <dbReference type="ARBA" id="ARBA00009777"/>
    </source>
</evidence>
<dbReference type="PROSITE" id="PS01087">
    <property type="entry name" value="RADICAL_ACTIVATING"/>
    <property type="match status" value="1"/>
</dbReference>
<dbReference type="InterPro" id="IPR017896">
    <property type="entry name" value="4Fe4S_Fe-S-bd"/>
</dbReference>
<evidence type="ECO:0000256" key="7">
    <source>
        <dbReference type="ARBA" id="ARBA00023004"/>
    </source>
</evidence>
<keyword evidence="3" id="KW-0004">4Fe-4S</keyword>
<evidence type="ECO:0000256" key="1">
    <source>
        <dbReference type="ARBA" id="ARBA00001966"/>
    </source>
</evidence>
<dbReference type="SFLD" id="SFLDS00029">
    <property type="entry name" value="Radical_SAM"/>
    <property type="match status" value="1"/>
</dbReference>
<keyword evidence="4" id="KW-0949">S-adenosyl-L-methionine</keyword>
<dbReference type="InterPro" id="IPR012839">
    <property type="entry name" value="Organic_radical_activase"/>
</dbReference>
<dbReference type="InterPro" id="IPR058240">
    <property type="entry name" value="rSAM_sf"/>
</dbReference>
<dbReference type="RefSeq" id="WP_039315300.1">
    <property type="nucleotide sequence ID" value="NZ_CP006905.1"/>
</dbReference>
<dbReference type="Gene3D" id="3.20.20.70">
    <property type="entry name" value="Aldolase class I"/>
    <property type="match status" value="1"/>
</dbReference>
<protein>
    <submittedName>
        <fullName evidence="12">Glycyl-radical enzyme activating family protein</fullName>
    </submittedName>
</protein>
<dbReference type="KEGG" id="cbv:U729_2402"/>
<dbReference type="EMBL" id="CP006905">
    <property type="protein sequence ID" value="AIY83900.1"/>
    <property type="molecule type" value="Genomic_DNA"/>
</dbReference>
<comment type="catalytic activity">
    <reaction evidence="9">
        <text>glycyl-[protein] + reduced [flavodoxin] + S-adenosyl-L-methionine = glycin-2-yl radical-[protein] + semiquinone [flavodoxin] + 5'-deoxyadenosine + L-methionine + H(+)</text>
        <dbReference type="Rhea" id="RHEA:61976"/>
        <dbReference type="Rhea" id="RHEA-COMP:10622"/>
        <dbReference type="Rhea" id="RHEA-COMP:14480"/>
        <dbReference type="Rhea" id="RHEA-COMP:15993"/>
        <dbReference type="Rhea" id="RHEA-COMP:15994"/>
        <dbReference type="ChEBI" id="CHEBI:15378"/>
        <dbReference type="ChEBI" id="CHEBI:17319"/>
        <dbReference type="ChEBI" id="CHEBI:29947"/>
        <dbReference type="ChEBI" id="CHEBI:32722"/>
        <dbReference type="ChEBI" id="CHEBI:57618"/>
        <dbReference type="ChEBI" id="CHEBI:57844"/>
        <dbReference type="ChEBI" id="CHEBI:59789"/>
        <dbReference type="ChEBI" id="CHEBI:140311"/>
    </reaction>
</comment>
<evidence type="ECO:0000256" key="4">
    <source>
        <dbReference type="ARBA" id="ARBA00022691"/>
    </source>
</evidence>
<dbReference type="InterPro" id="IPR001989">
    <property type="entry name" value="Radical_activat_CS"/>
</dbReference>
<dbReference type="eggNOG" id="COG1180">
    <property type="taxonomic scope" value="Bacteria"/>
</dbReference>
<dbReference type="HOGENOM" id="CLU_058969_0_0_9"/>
<evidence type="ECO:0000256" key="3">
    <source>
        <dbReference type="ARBA" id="ARBA00022485"/>
    </source>
</evidence>
<dbReference type="PROSITE" id="PS51918">
    <property type="entry name" value="RADICAL_SAM"/>
    <property type="match status" value="1"/>
</dbReference>
<dbReference type="GO" id="GO:0016491">
    <property type="term" value="F:oxidoreductase activity"/>
    <property type="evidence" value="ECO:0007669"/>
    <property type="project" value="UniProtKB-KW"/>
</dbReference>
<dbReference type="SFLD" id="SFLDG01066">
    <property type="entry name" value="organic_radical-activating_enz"/>
    <property type="match status" value="1"/>
</dbReference>
<keyword evidence="13" id="KW-1185">Reference proteome</keyword>
<dbReference type="Gene3D" id="3.30.70.20">
    <property type="match status" value="1"/>
</dbReference>
<dbReference type="PROSITE" id="PS51379">
    <property type="entry name" value="4FE4S_FER_2"/>
    <property type="match status" value="2"/>
</dbReference>
<dbReference type="SFLD" id="SFLDG01118">
    <property type="entry name" value="activating_enzymes__group_2"/>
    <property type="match status" value="1"/>
</dbReference>
<sequence>MKDKGIIFNIQKFSIHDGPGIRTTVFFKGCPLRCKWCSNPESQLDSVQILWDQSKCSKCKTCISVCKQNAINLIDNRITINDQKCMGCLQCVSSCPNEALKNEGEYKEVEEILNKCLQDKDFYEESNGGVTISGGEGMGQPAFLKELVAALKKENIHVAIETTGYIGHEVFKELSILFDLLLFDVKHYDSDKHFEGTGVYNDLIVQNLKWAIENEINVLPRIPVIPDFNSSLEDASKIADLLNDVGAKSVQLLPFHQFGEKKYDMLNKVYTLKDMKALHPEDLKIYQEVFINKGIDCFF</sequence>
<dbReference type="InterPro" id="IPR040074">
    <property type="entry name" value="BssD/PflA/YjjW"/>
</dbReference>
<dbReference type="NCBIfam" id="TIGR02494">
    <property type="entry name" value="PFLE_PFLC"/>
    <property type="match status" value="1"/>
</dbReference>
<dbReference type="GO" id="GO:0046872">
    <property type="term" value="F:metal ion binding"/>
    <property type="evidence" value="ECO:0007669"/>
    <property type="project" value="UniProtKB-KW"/>
</dbReference>
<dbReference type="Pfam" id="PF04055">
    <property type="entry name" value="Radical_SAM"/>
    <property type="match status" value="1"/>
</dbReference>